<keyword evidence="1" id="KW-1133">Transmembrane helix</keyword>
<sequence length="42" mass="4835">MEILTVTGVVSFDFFFSIFIYFIIGVIPILLSLVLLVIKWVK</sequence>
<organism evidence="2 3">
    <name type="scientific">Campylobacter jejuni subsp. doylei (strain ATCC BAA-1458 / RM4099 / 269.97)</name>
    <dbReference type="NCBI Taxonomy" id="360109"/>
    <lineage>
        <taxon>Bacteria</taxon>
        <taxon>Pseudomonadati</taxon>
        <taxon>Campylobacterota</taxon>
        <taxon>Epsilonproteobacteria</taxon>
        <taxon>Campylobacterales</taxon>
        <taxon>Campylobacteraceae</taxon>
        <taxon>Campylobacter</taxon>
    </lineage>
</organism>
<dbReference type="AlphaFoldDB" id="A7H231"/>
<evidence type="ECO:0000256" key="1">
    <source>
        <dbReference type="SAM" id="Phobius"/>
    </source>
</evidence>
<dbReference type="KEGG" id="cjd:JJD26997_0351"/>
<evidence type="ECO:0000313" key="2">
    <source>
        <dbReference type="EMBL" id="ABS43594.1"/>
    </source>
</evidence>
<evidence type="ECO:0000313" key="3">
    <source>
        <dbReference type="Proteomes" id="UP000002302"/>
    </source>
</evidence>
<reference evidence="3" key="1">
    <citation type="submission" date="2007-07" db="EMBL/GenBank/DDBJ databases">
        <title>Complete genome sequence of Campylobacter jejuni subsp doylei 269.97 isolated from human blood.</title>
        <authorList>
            <person name="Fouts D.E."/>
            <person name="Mongodin E.F."/>
            <person name="Puiu D."/>
            <person name="Sebastian Y."/>
            <person name="Miller W.G."/>
            <person name="Mandrell R.E."/>
            <person name="Lastovica A.J."/>
            <person name="Nelson K.E."/>
        </authorList>
    </citation>
    <scope>NUCLEOTIDE SEQUENCE [LARGE SCALE GENOMIC DNA]</scope>
    <source>
        <strain evidence="3">ATCC BAA-1458 / RM4099 / 269.97</strain>
    </source>
</reference>
<protein>
    <submittedName>
        <fullName evidence="2">Uncharacterized protein</fullName>
    </submittedName>
</protein>
<accession>A7H231</accession>
<dbReference type="Proteomes" id="UP000002302">
    <property type="component" value="Chromosome"/>
</dbReference>
<dbReference type="HOGENOM" id="CLU_3248645_0_0_7"/>
<proteinExistence type="predicted"/>
<name>A7H231_CAMJD</name>
<gene>
    <name evidence="2" type="ordered locus">JJD26997_0351</name>
</gene>
<keyword evidence="1" id="KW-0812">Transmembrane</keyword>
<feature type="transmembrane region" description="Helical" evidence="1">
    <location>
        <begin position="14"/>
        <end position="38"/>
    </location>
</feature>
<keyword evidence="1" id="KW-0472">Membrane</keyword>
<dbReference type="EMBL" id="CP000768">
    <property type="protein sequence ID" value="ABS43594.1"/>
    <property type="molecule type" value="Genomic_DNA"/>
</dbReference>